<gene>
    <name evidence="1" type="ORF">M437DRAFT_68253</name>
</gene>
<organism evidence="1 2">
    <name type="scientific">Aureobasidium melanogenum (strain CBS 110374)</name>
    <name type="common">Aureobasidium pullulans var. melanogenum</name>
    <dbReference type="NCBI Taxonomy" id="1043003"/>
    <lineage>
        <taxon>Eukaryota</taxon>
        <taxon>Fungi</taxon>
        <taxon>Dikarya</taxon>
        <taxon>Ascomycota</taxon>
        <taxon>Pezizomycotina</taxon>
        <taxon>Dothideomycetes</taxon>
        <taxon>Dothideomycetidae</taxon>
        <taxon>Dothideales</taxon>
        <taxon>Saccotheciaceae</taxon>
        <taxon>Aureobasidium</taxon>
    </lineage>
</organism>
<proteinExistence type="predicted"/>
<dbReference type="RefSeq" id="XP_040877365.1">
    <property type="nucleotide sequence ID" value="XM_041025085.1"/>
</dbReference>
<reference evidence="1 2" key="1">
    <citation type="journal article" date="2014" name="BMC Genomics">
        <title>Genome sequencing of four Aureobasidium pullulans varieties: biotechnological potential, stress tolerance, and description of new species.</title>
        <authorList>
            <person name="Gostin Ar C."/>
            <person name="Ohm R.A."/>
            <person name="Kogej T."/>
            <person name="Sonjak S."/>
            <person name="Turk M."/>
            <person name="Zajc J."/>
            <person name="Zalar P."/>
            <person name="Grube M."/>
            <person name="Sun H."/>
            <person name="Han J."/>
            <person name="Sharma A."/>
            <person name="Chiniquy J."/>
            <person name="Ngan C.Y."/>
            <person name="Lipzen A."/>
            <person name="Barry K."/>
            <person name="Grigoriev I.V."/>
            <person name="Gunde-Cimerman N."/>
        </authorList>
    </citation>
    <scope>NUCLEOTIDE SEQUENCE [LARGE SCALE GENOMIC DNA]</scope>
    <source>
        <strain evidence="1 2">CBS 110374</strain>
    </source>
</reference>
<name>A0A074VRL4_AURM1</name>
<protein>
    <submittedName>
        <fullName evidence="1">Uncharacterized protein</fullName>
    </submittedName>
</protein>
<evidence type="ECO:0000313" key="1">
    <source>
        <dbReference type="EMBL" id="KEQ60342.1"/>
    </source>
</evidence>
<keyword evidence="2" id="KW-1185">Reference proteome</keyword>
<sequence length="132" mass="14126">MQRLGRRVCLARAEALLFAARRASICSGGGGDVDEEAGAGMDPSIGWLGLEKQAPKEDDISQLTGEQTVLLVVDRPKVSESEQDVLLVEHPRLAQPQPSPLFRTSRGMNIEPTAAGIGKRIASVHSQGLERA</sequence>
<dbReference type="AlphaFoldDB" id="A0A074VRL4"/>
<dbReference type="Proteomes" id="UP000030672">
    <property type="component" value="Unassembled WGS sequence"/>
</dbReference>
<dbReference type="HOGENOM" id="CLU_1916659_0_0_1"/>
<accession>A0A074VRL4</accession>
<dbReference type="GeneID" id="63918458"/>
<evidence type="ECO:0000313" key="2">
    <source>
        <dbReference type="Proteomes" id="UP000030672"/>
    </source>
</evidence>
<dbReference type="EMBL" id="KL584843">
    <property type="protein sequence ID" value="KEQ60342.1"/>
    <property type="molecule type" value="Genomic_DNA"/>
</dbReference>